<dbReference type="SUPFAM" id="SSF49785">
    <property type="entry name" value="Galactose-binding domain-like"/>
    <property type="match status" value="1"/>
</dbReference>
<dbReference type="SUPFAM" id="SSF55545">
    <property type="entry name" value="beta-N-acetylhexosaminidase-like domain"/>
    <property type="match status" value="1"/>
</dbReference>
<dbReference type="AlphaFoldDB" id="A0A7D5FBV1"/>
<dbReference type="InterPro" id="IPR029018">
    <property type="entry name" value="Hex-like_dom2"/>
</dbReference>
<evidence type="ECO:0000256" key="4">
    <source>
        <dbReference type="ARBA" id="ARBA00022801"/>
    </source>
</evidence>
<dbReference type="InterPro" id="IPR017853">
    <property type="entry name" value="GH"/>
</dbReference>
<dbReference type="Pfam" id="PF13287">
    <property type="entry name" value="Fn3_assoc"/>
    <property type="match status" value="1"/>
</dbReference>
<accession>A0A7D5FBV1</accession>
<dbReference type="RefSeq" id="WP_237114406.1">
    <property type="nucleotide sequence ID" value="NZ_CP091442.1"/>
</dbReference>
<dbReference type="GO" id="GO:0016020">
    <property type="term" value="C:membrane"/>
    <property type="evidence" value="ECO:0007669"/>
    <property type="project" value="TreeGrafter"/>
</dbReference>
<dbReference type="InterPro" id="IPR008979">
    <property type="entry name" value="Galactose-bd-like_sf"/>
</dbReference>
<feature type="domain" description="Beta-hexosaminidase bacterial type N-terminal" evidence="10">
    <location>
        <begin position="29"/>
        <end position="138"/>
    </location>
</feature>
<dbReference type="Pfam" id="PF00728">
    <property type="entry name" value="Glyco_hydro_20"/>
    <property type="match status" value="1"/>
</dbReference>
<dbReference type="Gene3D" id="3.30.379.10">
    <property type="entry name" value="Chitobiase/beta-hexosaminidase domain 2-like"/>
    <property type="match status" value="1"/>
</dbReference>
<dbReference type="PANTHER" id="PTHR22600:SF57">
    <property type="entry name" value="BETA-N-ACETYLHEXOSAMINIDASE"/>
    <property type="match status" value="1"/>
</dbReference>
<keyword evidence="4 11" id="KW-0378">Hydrolase</keyword>
<evidence type="ECO:0000256" key="1">
    <source>
        <dbReference type="ARBA" id="ARBA00001231"/>
    </source>
</evidence>
<dbReference type="InterPro" id="IPR015883">
    <property type="entry name" value="Glyco_hydro_20_cat"/>
</dbReference>
<evidence type="ECO:0000259" key="9">
    <source>
        <dbReference type="Pfam" id="PF00728"/>
    </source>
</evidence>
<dbReference type="InterPro" id="IPR025705">
    <property type="entry name" value="Beta_hexosaminidase_sua/sub"/>
</dbReference>
<dbReference type="GO" id="GO:0005975">
    <property type="term" value="P:carbohydrate metabolic process"/>
    <property type="evidence" value="ECO:0007669"/>
    <property type="project" value="InterPro"/>
</dbReference>
<evidence type="ECO:0000259" key="10">
    <source>
        <dbReference type="Pfam" id="PF02838"/>
    </source>
</evidence>
<dbReference type="GO" id="GO:0030203">
    <property type="term" value="P:glycosaminoglycan metabolic process"/>
    <property type="evidence" value="ECO:0007669"/>
    <property type="project" value="TreeGrafter"/>
</dbReference>
<comment type="similarity">
    <text evidence="2">Belongs to the glycosyl hydrolase 20 family.</text>
</comment>
<protein>
    <recommendedName>
        <fullName evidence="3">beta-N-acetylhexosaminidase</fullName>
        <ecNumber evidence="3">3.2.1.52</ecNumber>
    </recommendedName>
    <alternativeName>
        <fullName evidence="6">Beta-N-acetylhexosaminidase</fullName>
    </alternativeName>
    <alternativeName>
        <fullName evidence="7">N-acetyl-beta-glucosaminidase</fullName>
    </alternativeName>
</protein>
<proteinExistence type="inferred from homology"/>
<dbReference type="PANTHER" id="PTHR22600">
    <property type="entry name" value="BETA-HEXOSAMINIDASE"/>
    <property type="match status" value="1"/>
</dbReference>
<dbReference type="SUPFAM" id="SSF51445">
    <property type="entry name" value="(Trans)glycosidases"/>
    <property type="match status" value="1"/>
</dbReference>
<name>A0A7D5FBV1_9GAMM</name>
<dbReference type="GO" id="GO:0004563">
    <property type="term" value="F:beta-N-acetylhexosaminidase activity"/>
    <property type="evidence" value="ECO:0007669"/>
    <property type="project" value="UniProtKB-EC"/>
</dbReference>
<dbReference type="PRINTS" id="PR00738">
    <property type="entry name" value="GLHYDRLASE20"/>
</dbReference>
<comment type="catalytic activity">
    <reaction evidence="1">
        <text>Hydrolysis of terminal non-reducing N-acetyl-D-hexosamine residues in N-acetyl-beta-D-hexosaminides.</text>
        <dbReference type="EC" id="3.2.1.52"/>
    </reaction>
</comment>
<evidence type="ECO:0000256" key="8">
    <source>
        <dbReference type="PIRSR" id="PIRSR625705-1"/>
    </source>
</evidence>
<dbReference type="InterPro" id="IPR015882">
    <property type="entry name" value="HEX_bac_N"/>
</dbReference>
<evidence type="ECO:0000313" key="11">
    <source>
        <dbReference type="EMBL" id="QLE11263.1"/>
    </source>
</evidence>
<dbReference type="EC" id="3.2.1.52" evidence="3"/>
<evidence type="ECO:0000256" key="3">
    <source>
        <dbReference type="ARBA" id="ARBA00012663"/>
    </source>
</evidence>
<reference evidence="11" key="1">
    <citation type="submission" date="2020-05" db="EMBL/GenBank/DDBJ databases">
        <authorList>
            <person name="Ren X."/>
            <person name="Wang Y."/>
        </authorList>
    </citation>
    <scope>NUCLEOTIDE SEQUENCE</scope>
    <source>
        <strain evidence="11">CF6-2</strain>
    </source>
</reference>
<dbReference type="InterPro" id="IPR026876">
    <property type="entry name" value="Fn3_assoc_repeat"/>
</dbReference>
<feature type="active site" description="Proton donor" evidence="8">
    <location>
        <position position="339"/>
    </location>
</feature>
<dbReference type="Gene3D" id="2.60.120.260">
    <property type="entry name" value="Galactose-binding domain-like"/>
    <property type="match status" value="1"/>
</dbReference>
<evidence type="ECO:0000256" key="7">
    <source>
        <dbReference type="ARBA" id="ARBA00033000"/>
    </source>
</evidence>
<keyword evidence="5 11" id="KW-0326">Glycosidase</keyword>
<dbReference type="Pfam" id="PF02838">
    <property type="entry name" value="Glyco_hydro_20b"/>
    <property type="match status" value="1"/>
</dbReference>
<dbReference type="CDD" id="cd06563">
    <property type="entry name" value="GH20_chitobiase-like"/>
    <property type="match status" value="1"/>
</dbReference>
<evidence type="ECO:0000256" key="6">
    <source>
        <dbReference type="ARBA" id="ARBA00030512"/>
    </source>
</evidence>
<dbReference type="EMBL" id="MT510708">
    <property type="protein sequence ID" value="QLE11263.1"/>
    <property type="molecule type" value="Genomic_DNA"/>
</dbReference>
<evidence type="ECO:0000256" key="5">
    <source>
        <dbReference type="ARBA" id="ARBA00023295"/>
    </source>
</evidence>
<evidence type="ECO:0000256" key="2">
    <source>
        <dbReference type="ARBA" id="ARBA00006285"/>
    </source>
</evidence>
<feature type="domain" description="Glycoside hydrolase family 20 catalytic" evidence="9">
    <location>
        <begin position="163"/>
        <end position="508"/>
    </location>
</feature>
<organism evidence="11">
    <name type="scientific">Pseudoalteromonas sp. CF6-2</name>
    <dbReference type="NCBI Taxonomy" id="562716"/>
    <lineage>
        <taxon>Bacteria</taxon>
        <taxon>Pseudomonadati</taxon>
        <taxon>Pseudomonadota</taxon>
        <taxon>Gammaproteobacteria</taxon>
        <taxon>Alteromonadales</taxon>
        <taxon>Pseudoalteromonadaceae</taxon>
        <taxon>Pseudoalteromonas</taxon>
    </lineage>
</organism>
<dbReference type="Gene3D" id="3.20.20.80">
    <property type="entry name" value="Glycosidases"/>
    <property type="match status" value="1"/>
</dbReference>
<sequence>MIKNAFYQYLRSSFVLFILLLAPYYVSANITPKPTSSQYGEDHFHLMHNTQISYNHQDAKQVALQLAEFLRPPTGYELPVLHAKNTMKNTIAFNITDSVVAKEGYQLIVRSGFIEIKASTAKGLFWAMQSLRQLLPIEIESRMPINQRSWLITSAEILDKPRFTYRGMHLDVSRHFFDVSFVKQYIDWLAMHKFNVFQWHLTDDQGWRIAIDAYPKLTEIGATRPHTVVGHTYDYKPLFDNQSVSGFYTKAQIKEVVEYAKARHIEVIPEIDIPGHSTALLAAYPELSCHQQAVNVQAQFGIFEDVLCPREDVFEFLSVVYKEVAALFPSKYIHIGGDEVIKKQWLESPIVKKLMQQHDLTTPEQVQSYFIKRVAKIVQDLDKTVIGWDEILEGGVADDAVIMSWRGTEGGVQAAKMGHQVIMSPYQYIYFDAYQSRNLDEPKAIHGLSRLKNVYQYDPEPSHLTSQQREYIIGAQGALWTEYIKTPRHAEYMLFPRLSALSETLWSNKEGKSWHDYSQNRLPSLLKRYQKMHINTAKSSYKPIISSTVQDNKLLVTITTDIEGTAIYYTLDGSEPTLASNKYQAPITIKSYTQVRARSYVKSQGQLIGDARLTLSPHLALGKSITLTYPAAEQSAHKLQDGQFAFDQFYSVEDYAIFYDTDLEAIIDFESPTLVKQVQLGYNSGRHRQLHPPTEIVILGSDDKQQWTTLAKVTSPQGPMSVLSFQPTRLRFLKVIAINSKKSQDIQIPKLPLYIDEIAVH</sequence>